<feature type="chain" id="PRO_5044887905" description="Bifunctional inhibitor/plant lipid transfer protein/seed storage helical domain-containing protein" evidence="13">
    <location>
        <begin position="23"/>
        <end position="191"/>
    </location>
</feature>
<feature type="signal peptide" evidence="13">
    <location>
        <begin position="1"/>
        <end position="22"/>
    </location>
</feature>
<sequence length="191" mass="19807">MMNFLTIKCTLVTLALVAMSGGAHIATSQAPVGAPEVQTVDCSTLINNMMDCMSYLGNGGDEKEPDYSCCSGLETLVNTNPDCMCYALSTSASLGLDINMTKAENLPSACGVSAPSISKCNLSNTPGTSPPANPPPAVRSPKLAPTKPPVASHRLAPAPSPKSGAYSATSSTFLLVFLMFVSFFTALKYLS</sequence>
<dbReference type="PANTHER" id="PTHR33044">
    <property type="entry name" value="BIFUNCTIONAL INHIBITOR/LIPID-TRANSFER PROTEIN/SEED STORAGE 2S ALBUMIN SUPERFAMILY PROTEIN-RELATED"/>
    <property type="match status" value="1"/>
</dbReference>
<evidence type="ECO:0000256" key="1">
    <source>
        <dbReference type="ARBA" id="ARBA00004609"/>
    </source>
</evidence>
<evidence type="ECO:0000256" key="13">
    <source>
        <dbReference type="SAM" id="SignalP"/>
    </source>
</evidence>
<feature type="domain" description="Bifunctional inhibitor/plant lipid transfer protein/seed storage helical" evidence="14">
    <location>
        <begin position="42"/>
        <end position="120"/>
    </location>
</feature>
<evidence type="ECO:0000256" key="7">
    <source>
        <dbReference type="ARBA" id="ARBA00023121"/>
    </source>
</evidence>
<dbReference type="EMBL" id="JBJXBP010000005">
    <property type="protein sequence ID" value="KAL3830462.1"/>
    <property type="molecule type" value="Genomic_DNA"/>
</dbReference>
<keyword evidence="10" id="KW-0449">Lipoprotein</keyword>
<keyword evidence="4" id="KW-1003">Cell membrane</keyword>
<evidence type="ECO:0000256" key="5">
    <source>
        <dbReference type="ARBA" id="ARBA00022622"/>
    </source>
</evidence>
<gene>
    <name evidence="15" type="ORF">ACJIZ3_019264</name>
</gene>
<accession>A0ABD3T0P2</accession>
<comment type="similarity">
    <text evidence="2">Belongs to the plant LTP family.</text>
</comment>
<reference evidence="15 16" key="1">
    <citation type="submission" date="2024-12" db="EMBL/GenBank/DDBJ databases">
        <title>The unique morphological basis and parallel evolutionary history of personate flowers in Penstemon.</title>
        <authorList>
            <person name="Depatie T.H."/>
            <person name="Wessinger C.A."/>
        </authorList>
    </citation>
    <scope>NUCLEOTIDE SEQUENCE [LARGE SCALE GENOMIC DNA]</scope>
    <source>
        <strain evidence="15">WTNN_2</strain>
        <tissue evidence="15">Leaf</tissue>
    </source>
</reference>
<keyword evidence="12" id="KW-1133">Transmembrane helix</keyword>
<evidence type="ECO:0000256" key="8">
    <source>
        <dbReference type="ARBA" id="ARBA00023157"/>
    </source>
</evidence>
<evidence type="ECO:0000256" key="10">
    <source>
        <dbReference type="ARBA" id="ARBA00023288"/>
    </source>
</evidence>
<evidence type="ECO:0000259" key="14">
    <source>
        <dbReference type="SMART" id="SM00499"/>
    </source>
</evidence>
<dbReference type="Proteomes" id="UP001634393">
    <property type="component" value="Unassembled WGS sequence"/>
</dbReference>
<keyword evidence="12" id="KW-0472">Membrane</keyword>
<keyword evidence="5" id="KW-0336">GPI-anchor</keyword>
<feature type="compositionally biased region" description="Pro residues" evidence="11">
    <location>
        <begin position="128"/>
        <end position="138"/>
    </location>
</feature>
<evidence type="ECO:0000256" key="2">
    <source>
        <dbReference type="ARBA" id="ARBA00009748"/>
    </source>
</evidence>
<keyword evidence="6 13" id="KW-0732">Signal</keyword>
<evidence type="ECO:0000256" key="9">
    <source>
        <dbReference type="ARBA" id="ARBA00023180"/>
    </source>
</evidence>
<evidence type="ECO:0000256" key="4">
    <source>
        <dbReference type="ARBA" id="ARBA00022475"/>
    </source>
</evidence>
<dbReference type="Pfam" id="PF14368">
    <property type="entry name" value="LTP_2"/>
    <property type="match status" value="1"/>
</dbReference>
<dbReference type="CDD" id="cd00010">
    <property type="entry name" value="AAI_LTSS"/>
    <property type="match status" value="1"/>
</dbReference>
<keyword evidence="9" id="KW-0325">Glycoprotein</keyword>
<feature type="transmembrane region" description="Helical" evidence="12">
    <location>
        <begin position="172"/>
        <end position="190"/>
    </location>
</feature>
<dbReference type="InterPro" id="IPR036312">
    <property type="entry name" value="Bifun_inhib/LTP/seed_sf"/>
</dbReference>
<evidence type="ECO:0000313" key="16">
    <source>
        <dbReference type="Proteomes" id="UP001634393"/>
    </source>
</evidence>
<dbReference type="GO" id="GO:0005886">
    <property type="term" value="C:plasma membrane"/>
    <property type="evidence" value="ECO:0007669"/>
    <property type="project" value="UniProtKB-SubCell"/>
</dbReference>
<proteinExistence type="inferred from homology"/>
<dbReference type="PRINTS" id="PR00382">
    <property type="entry name" value="LIPIDTRNSFER"/>
</dbReference>
<evidence type="ECO:0000256" key="3">
    <source>
        <dbReference type="ARBA" id="ARBA00022448"/>
    </source>
</evidence>
<evidence type="ECO:0000313" key="15">
    <source>
        <dbReference type="EMBL" id="KAL3830462.1"/>
    </source>
</evidence>
<dbReference type="InterPro" id="IPR043325">
    <property type="entry name" value="LTSS"/>
</dbReference>
<dbReference type="InterPro" id="IPR000528">
    <property type="entry name" value="Plant_nsLTP"/>
</dbReference>
<evidence type="ECO:0000256" key="11">
    <source>
        <dbReference type="SAM" id="MobiDB-lite"/>
    </source>
</evidence>
<dbReference type="GO" id="GO:0008289">
    <property type="term" value="F:lipid binding"/>
    <property type="evidence" value="ECO:0007669"/>
    <property type="project" value="UniProtKB-KW"/>
</dbReference>
<comment type="subcellular location">
    <subcellularLocation>
        <location evidence="1">Cell membrane</location>
        <topology evidence="1">Lipid-anchor</topology>
        <topology evidence="1">GPI-anchor</topology>
    </subcellularLocation>
</comment>
<keyword evidence="3" id="KW-0813">Transport</keyword>
<protein>
    <recommendedName>
        <fullName evidence="14">Bifunctional inhibitor/plant lipid transfer protein/seed storage helical domain-containing protein</fullName>
    </recommendedName>
</protein>
<name>A0ABD3T0P2_9LAMI</name>
<dbReference type="SUPFAM" id="SSF47699">
    <property type="entry name" value="Bifunctional inhibitor/lipid-transfer protein/seed storage 2S albumin"/>
    <property type="match status" value="1"/>
</dbReference>
<keyword evidence="16" id="KW-1185">Reference proteome</keyword>
<keyword evidence="7" id="KW-0446">Lipid-binding</keyword>
<keyword evidence="12" id="KW-0812">Transmembrane</keyword>
<dbReference type="SMART" id="SM00499">
    <property type="entry name" value="AAI"/>
    <property type="match status" value="1"/>
</dbReference>
<organism evidence="15 16">
    <name type="scientific">Penstemon smallii</name>
    <dbReference type="NCBI Taxonomy" id="265156"/>
    <lineage>
        <taxon>Eukaryota</taxon>
        <taxon>Viridiplantae</taxon>
        <taxon>Streptophyta</taxon>
        <taxon>Embryophyta</taxon>
        <taxon>Tracheophyta</taxon>
        <taxon>Spermatophyta</taxon>
        <taxon>Magnoliopsida</taxon>
        <taxon>eudicotyledons</taxon>
        <taxon>Gunneridae</taxon>
        <taxon>Pentapetalae</taxon>
        <taxon>asterids</taxon>
        <taxon>lamiids</taxon>
        <taxon>Lamiales</taxon>
        <taxon>Plantaginaceae</taxon>
        <taxon>Cheloneae</taxon>
        <taxon>Penstemon</taxon>
    </lineage>
</organism>
<dbReference type="InterPro" id="IPR016140">
    <property type="entry name" value="Bifunc_inhib/LTP/seed_store"/>
</dbReference>
<dbReference type="AlphaFoldDB" id="A0ABD3T0P2"/>
<evidence type="ECO:0000256" key="12">
    <source>
        <dbReference type="SAM" id="Phobius"/>
    </source>
</evidence>
<feature type="region of interest" description="Disordered" evidence="11">
    <location>
        <begin position="123"/>
        <end position="164"/>
    </location>
</feature>
<dbReference type="GO" id="GO:0098552">
    <property type="term" value="C:side of membrane"/>
    <property type="evidence" value="ECO:0007669"/>
    <property type="project" value="UniProtKB-KW"/>
</dbReference>
<evidence type="ECO:0000256" key="6">
    <source>
        <dbReference type="ARBA" id="ARBA00022729"/>
    </source>
</evidence>
<keyword evidence="8" id="KW-1015">Disulfide bond</keyword>
<dbReference type="Gene3D" id="1.10.110.10">
    <property type="entry name" value="Plant lipid-transfer and hydrophobic proteins"/>
    <property type="match status" value="1"/>
</dbReference>
<comment type="caution">
    <text evidence="15">The sequence shown here is derived from an EMBL/GenBank/DDBJ whole genome shotgun (WGS) entry which is preliminary data.</text>
</comment>
<dbReference type="FunFam" id="1.10.110.10:FF:000001">
    <property type="entry name" value="Bifunctional inhibitor/lipid-transfer protein/seed storage 2S albumin superfamily protein"/>
    <property type="match status" value="1"/>
</dbReference>